<gene>
    <name evidence="8" type="ORF">EV210_11576</name>
</gene>
<dbReference type="Proteomes" id="UP000295063">
    <property type="component" value="Unassembled WGS sequence"/>
</dbReference>
<dbReference type="Pfam" id="PF13240">
    <property type="entry name" value="Zn_Ribbon_1"/>
    <property type="match status" value="1"/>
</dbReference>
<dbReference type="Pfam" id="PF06271">
    <property type="entry name" value="RDD"/>
    <property type="match status" value="1"/>
</dbReference>
<name>A0A4R1PTP3_9FIRM</name>
<evidence type="ECO:0000256" key="2">
    <source>
        <dbReference type="ARBA" id="ARBA00022692"/>
    </source>
</evidence>
<evidence type="ECO:0000256" key="5">
    <source>
        <dbReference type="SAM" id="Phobius"/>
    </source>
</evidence>
<comment type="subcellular location">
    <subcellularLocation>
        <location evidence="1">Membrane</location>
        <topology evidence="1">Multi-pass membrane protein</topology>
    </subcellularLocation>
</comment>
<dbReference type="InterPro" id="IPR026870">
    <property type="entry name" value="Zinc_ribbon_dom"/>
</dbReference>
<dbReference type="RefSeq" id="WP_132082944.1">
    <property type="nucleotide sequence ID" value="NZ_SLUI01000015.1"/>
</dbReference>
<dbReference type="InterPro" id="IPR010432">
    <property type="entry name" value="RDD"/>
</dbReference>
<feature type="transmembrane region" description="Helical" evidence="5">
    <location>
        <begin position="67"/>
        <end position="85"/>
    </location>
</feature>
<keyword evidence="9" id="KW-1185">Reference proteome</keyword>
<keyword evidence="4 5" id="KW-0472">Membrane</keyword>
<evidence type="ECO:0000256" key="4">
    <source>
        <dbReference type="ARBA" id="ARBA00023136"/>
    </source>
</evidence>
<dbReference type="EMBL" id="SLUI01000015">
    <property type="protein sequence ID" value="TCL34490.1"/>
    <property type="molecule type" value="Genomic_DNA"/>
</dbReference>
<proteinExistence type="predicted"/>
<feature type="transmembrane region" description="Helical" evidence="5">
    <location>
        <begin position="151"/>
        <end position="170"/>
    </location>
</feature>
<feature type="domain" description="Zinc-ribbon" evidence="7">
    <location>
        <begin position="3"/>
        <end position="24"/>
    </location>
</feature>
<evidence type="ECO:0000313" key="8">
    <source>
        <dbReference type="EMBL" id="TCL34490.1"/>
    </source>
</evidence>
<evidence type="ECO:0000259" key="6">
    <source>
        <dbReference type="Pfam" id="PF06271"/>
    </source>
</evidence>
<sequence>MRYCDHCGKELPGDARFCRHCGAAISHNAVEQEAEQNYSAASTGDISEMRNRVADTPRPWIRFWARYIDISFFAFLSGFIIEPFYRFSPGPVLGFDFAGIVVMVTALITCESICLTLFGSTPGKWIANIQIADFSGSNPSILQSLSRTFQVWAKGMWFGIPILSLIPMYIAKGKVMQNGAADWDFFCGTFVSQRPVSLLRYAVVIAAAVAIMLFNSYLHISS</sequence>
<keyword evidence="3 5" id="KW-1133">Transmembrane helix</keyword>
<organism evidence="8 9">
    <name type="scientific">Anaerospora hongkongensis</name>
    <dbReference type="NCBI Taxonomy" id="244830"/>
    <lineage>
        <taxon>Bacteria</taxon>
        <taxon>Bacillati</taxon>
        <taxon>Bacillota</taxon>
        <taxon>Negativicutes</taxon>
        <taxon>Selenomonadales</taxon>
        <taxon>Sporomusaceae</taxon>
        <taxon>Anaerospora</taxon>
    </lineage>
</organism>
<feature type="domain" description="RDD" evidence="6">
    <location>
        <begin position="57"/>
        <end position="171"/>
    </location>
</feature>
<dbReference type="OrthoDB" id="1664704at2"/>
<evidence type="ECO:0000313" key="9">
    <source>
        <dbReference type="Proteomes" id="UP000295063"/>
    </source>
</evidence>
<reference evidence="8 9" key="1">
    <citation type="submission" date="2019-03" db="EMBL/GenBank/DDBJ databases">
        <title>Genomic Encyclopedia of Type Strains, Phase IV (KMG-IV): sequencing the most valuable type-strain genomes for metagenomic binning, comparative biology and taxonomic classification.</title>
        <authorList>
            <person name="Goeker M."/>
        </authorList>
    </citation>
    <scope>NUCLEOTIDE SEQUENCE [LARGE SCALE GENOMIC DNA]</scope>
    <source>
        <strain evidence="8 9">DSM 15969</strain>
    </source>
</reference>
<evidence type="ECO:0000259" key="7">
    <source>
        <dbReference type="Pfam" id="PF13240"/>
    </source>
</evidence>
<feature type="transmembrane region" description="Helical" evidence="5">
    <location>
        <begin position="97"/>
        <end position="118"/>
    </location>
</feature>
<accession>A0A4R1PTP3</accession>
<dbReference type="AlphaFoldDB" id="A0A4R1PTP3"/>
<feature type="transmembrane region" description="Helical" evidence="5">
    <location>
        <begin position="198"/>
        <end position="218"/>
    </location>
</feature>
<evidence type="ECO:0000256" key="1">
    <source>
        <dbReference type="ARBA" id="ARBA00004141"/>
    </source>
</evidence>
<dbReference type="GO" id="GO:0016020">
    <property type="term" value="C:membrane"/>
    <property type="evidence" value="ECO:0007669"/>
    <property type="project" value="UniProtKB-SubCell"/>
</dbReference>
<evidence type="ECO:0000256" key="3">
    <source>
        <dbReference type="ARBA" id="ARBA00022989"/>
    </source>
</evidence>
<comment type="caution">
    <text evidence="8">The sequence shown here is derived from an EMBL/GenBank/DDBJ whole genome shotgun (WGS) entry which is preliminary data.</text>
</comment>
<protein>
    <submittedName>
        <fullName evidence="8">Putative RDD family membrane protein YckC</fullName>
    </submittedName>
</protein>
<keyword evidence="2 5" id="KW-0812">Transmembrane</keyword>